<dbReference type="SUPFAM" id="SSF117281">
    <property type="entry name" value="Kelch motif"/>
    <property type="match status" value="1"/>
</dbReference>
<dbReference type="Gene3D" id="2.120.10.80">
    <property type="entry name" value="Kelch-type beta propeller"/>
    <property type="match status" value="2"/>
</dbReference>
<evidence type="ECO:0000259" key="3">
    <source>
        <dbReference type="Pfam" id="PF06588"/>
    </source>
</evidence>
<protein>
    <recommendedName>
        <fullName evidence="3">Muskelin N-terminal domain-containing protein</fullName>
    </recommendedName>
</protein>
<feature type="region of interest" description="Disordered" evidence="2">
    <location>
        <begin position="641"/>
        <end position="673"/>
    </location>
</feature>
<evidence type="ECO:0000256" key="2">
    <source>
        <dbReference type="SAM" id="MobiDB-lite"/>
    </source>
</evidence>
<evidence type="ECO:0000256" key="1">
    <source>
        <dbReference type="ARBA" id="ARBA00022737"/>
    </source>
</evidence>
<feature type="compositionally biased region" description="Low complexity" evidence="2">
    <location>
        <begin position="645"/>
        <end position="659"/>
    </location>
</feature>
<dbReference type="Pfam" id="PF01344">
    <property type="entry name" value="Kelch_1"/>
    <property type="match status" value="1"/>
</dbReference>
<feature type="compositionally biased region" description="Polar residues" evidence="2">
    <location>
        <begin position="486"/>
        <end position="498"/>
    </location>
</feature>
<dbReference type="PANTHER" id="PTHR15526">
    <property type="entry name" value="MUSKELIN"/>
    <property type="match status" value="1"/>
</dbReference>
<comment type="caution">
    <text evidence="4">The sequence shown here is derived from an EMBL/GenBank/DDBJ whole genome shotgun (WGS) entry which is preliminary data.</text>
</comment>
<feature type="compositionally biased region" description="Low complexity" evidence="2">
    <location>
        <begin position="277"/>
        <end position="292"/>
    </location>
</feature>
<reference evidence="4" key="1">
    <citation type="submission" date="2020-11" db="EMBL/GenBank/DDBJ databases">
        <authorList>
            <person name="Koelle M."/>
            <person name="Horta M.A.C."/>
            <person name="Nowrousian M."/>
            <person name="Ohm R.A."/>
            <person name="Benz P."/>
            <person name="Pilgard A."/>
        </authorList>
    </citation>
    <scope>NUCLEOTIDE SEQUENCE</scope>
    <source>
        <strain evidence="4">FPRL280</strain>
    </source>
</reference>
<reference evidence="4" key="2">
    <citation type="journal article" name="Front. Microbiol.">
        <title>Degradative Capacity of Two Strains of Rhodonia placenta: From Phenotype to Genotype.</title>
        <authorList>
            <person name="Kolle M."/>
            <person name="Horta M.A.C."/>
            <person name="Nowrousian M."/>
            <person name="Ohm R.A."/>
            <person name="Benz J.P."/>
            <person name="Pilgard A."/>
        </authorList>
    </citation>
    <scope>NUCLEOTIDE SEQUENCE</scope>
    <source>
        <strain evidence="4">FPRL280</strain>
    </source>
</reference>
<dbReference type="InterPro" id="IPR052456">
    <property type="entry name" value="CTLH_complex_component"/>
</dbReference>
<dbReference type="InterPro" id="IPR010565">
    <property type="entry name" value="Muskelin_N"/>
</dbReference>
<feature type="region of interest" description="Disordered" evidence="2">
    <location>
        <begin position="272"/>
        <end position="292"/>
    </location>
</feature>
<proteinExistence type="predicted"/>
<dbReference type="PANTHER" id="PTHR15526:SF5">
    <property type="entry name" value="MUSKELIN"/>
    <property type="match status" value="1"/>
</dbReference>
<sequence>MKTFKVYVGQTEDNMIEAISGALKNDPEKETFSIRHRSSAGIFFPTRYVKIVPISAHDPHYHTSIWYVALSGVSDEAYMKIVCETHEEARSQYHEASVLRHVLKHLRKRRFLTPFADILSRCGIQLEHPRVTDLYDNIVLQGNWPHSEELLQLLVSEGLFDEHQRASPPRAEWTRLHGLDADGDAPCRRGGHAMCMDEENGLIYLFGGWDGQRNLDDFWVYDVRADVWRLLSLATGRDLNGPGPRSCHKMAFDRKTGSIYVLGRLLDSDDVDQPAMNSGSVNSPSDSSGVPDIRAASASHAVDIPRAGSVTRLVWPSTPSEFYRYHTRGLDAGKWDLLTMDTQVCGGPPLIYDHQMVVDSEAQGSWKELRVPGAIPTVFQRFGHSMLLEPSSHTLIILAGQYREQYAADMHAYHIPTGTLTELFPSVTASGGPEACFTQRAAIDPDLKEIYVFYGLIRDSPGVTVLDPASSVWVYRYDRPDRPGKWSNTSPANTSGGNSPHGDPISAETPQPRYAHQVVYDRRSKIAYMHGGTSGVVTNVARTPSEWTGDWPVQALEGLCAVTEVRLDDFWKLRLERPALSDILRRGLFELRRQHFRELCEDAPPVKALTFLQREVSAVVDHRIQEEAHDFHSLLSHLLAVPPGTSSETDTSTQSSSQDADMPNTEAPREELMDGPPALVYTMEVDPQETSRGDSPSPARFKQRTELFEKLLIFVNTSAKEPEKDLSELVNTDRED</sequence>
<dbReference type="GO" id="GO:0005737">
    <property type="term" value="C:cytoplasm"/>
    <property type="evidence" value="ECO:0007669"/>
    <property type="project" value="TreeGrafter"/>
</dbReference>
<feature type="region of interest" description="Disordered" evidence="2">
    <location>
        <begin position="484"/>
        <end position="512"/>
    </location>
</feature>
<accession>A0A8H7P2T8</accession>
<organism evidence="4 5">
    <name type="scientific">Rhodonia placenta</name>
    <dbReference type="NCBI Taxonomy" id="104341"/>
    <lineage>
        <taxon>Eukaryota</taxon>
        <taxon>Fungi</taxon>
        <taxon>Dikarya</taxon>
        <taxon>Basidiomycota</taxon>
        <taxon>Agaricomycotina</taxon>
        <taxon>Agaricomycetes</taxon>
        <taxon>Polyporales</taxon>
        <taxon>Adustoporiaceae</taxon>
        <taxon>Rhodonia</taxon>
    </lineage>
</organism>
<feature type="domain" description="Muskelin N-terminal" evidence="3">
    <location>
        <begin position="1"/>
        <end position="129"/>
    </location>
</feature>
<dbReference type="EMBL" id="JADOXO010000082">
    <property type="protein sequence ID" value="KAF9814688.1"/>
    <property type="molecule type" value="Genomic_DNA"/>
</dbReference>
<evidence type="ECO:0000313" key="5">
    <source>
        <dbReference type="Proteomes" id="UP000639403"/>
    </source>
</evidence>
<dbReference type="Gene3D" id="2.60.120.260">
    <property type="entry name" value="Galactose-binding domain-like"/>
    <property type="match status" value="1"/>
</dbReference>
<dbReference type="SUPFAM" id="SSF50965">
    <property type="entry name" value="Galactose oxidase, central domain"/>
    <property type="match status" value="1"/>
</dbReference>
<name>A0A8H7P2T8_9APHY</name>
<dbReference type="Proteomes" id="UP000639403">
    <property type="component" value="Unassembled WGS sequence"/>
</dbReference>
<dbReference type="Pfam" id="PF06588">
    <property type="entry name" value="Muskelin_N"/>
    <property type="match status" value="1"/>
</dbReference>
<dbReference type="InterPro" id="IPR006652">
    <property type="entry name" value="Kelch_1"/>
</dbReference>
<gene>
    <name evidence="4" type="ORF">IEO21_04983</name>
</gene>
<dbReference type="InterPro" id="IPR015915">
    <property type="entry name" value="Kelch-typ_b-propeller"/>
</dbReference>
<evidence type="ECO:0000313" key="4">
    <source>
        <dbReference type="EMBL" id="KAF9814688.1"/>
    </source>
</evidence>
<keyword evidence="1" id="KW-0677">Repeat</keyword>
<dbReference type="AlphaFoldDB" id="A0A8H7P2T8"/>
<dbReference type="InterPro" id="IPR011043">
    <property type="entry name" value="Gal_Oxase/kelch_b-propeller"/>
</dbReference>